<dbReference type="EMBL" id="JBBPFD010000013">
    <property type="protein sequence ID" value="KAK7901126.1"/>
    <property type="molecule type" value="Genomic_DNA"/>
</dbReference>
<comment type="caution">
    <text evidence="2">The sequence shown here is derived from an EMBL/GenBank/DDBJ whole genome shotgun (WGS) entry which is preliminary data.</text>
</comment>
<protein>
    <submittedName>
        <fullName evidence="2">Uncharacterized protein</fullName>
    </submittedName>
</protein>
<sequence>MCAWRPLAKAHGSKWSQRFEPGYAACFRRMLNAESVLVKAGRLRKLQQQRESSSTARSTCRLITPKYVGQRWSWAWSWSSQRHENSLRAGHKRHENWVSEATQEHENWAVSEGYVLTETPELSEGWTQETRELWKADVSQRHEKRQEGGTHVERRQGKEEIDEVKETHIGFEDMRRREAKETRREEKRKGGEKEGQKTRRKKEKKEIRSKGRKQALL</sequence>
<name>A0AAW0NU58_9GOBI</name>
<keyword evidence="3" id="KW-1185">Reference proteome</keyword>
<dbReference type="Proteomes" id="UP001460270">
    <property type="component" value="Unassembled WGS sequence"/>
</dbReference>
<proteinExistence type="predicted"/>
<dbReference type="AlphaFoldDB" id="A0AAW0NU58"/>
<evidence type="ECO:0000313" key="2">
    <source>
        <dbReference type="EMBL" id="KAK7901126.1"/>
    </source>
</evidence>
<feature type="compositionally biased region" description="Basic and acidic residues" evidence="1">
    <location>
        <begin position="137"/>
        <end position="197"/>
    </location>
</feature>
<feature type="region of interest" description="Disordered" evidence="1">
    <location>
        <begin position="137"/>
        <end position="217"/>
    </location>
</feature>
<gene>
    <name evidence="2" type="ORF">WMY93_017895</name>
</gene>
<reference evidence="3" key="1">
    <citation type="submission" date="2024-04" db="EMBL/GenBank/DDBJ databases">
        <title>Salinicola lusitanus LLJ914,a marine bacterium isolated from the Okinawa Trough.</title>
        <authorList>
            <person name="Li J."/>
        </authorList>
    </citation>
    <scope>NUCLEOTIDE SEQUENCE [LARGE SCALE GENOMIC DNA]</scope>
</reference>
<evidence type="ECO:0000256" key="1">
    <source>
        <dbReference type="SAM" id="MobiDB-lite"/>
    </source>
</evidence>
<organism evidence="2 3">
    <name type="scientific">Mugilogobius chulae</name>
    <name type="common">yellowstripe goby</name>
    <dbReference type="NCBI Taxonomy" id="88201"/>
    <lineage>
        <taxon>Eukaryota</taxon>
        <taxon>Metazoa</taxon>
        <taxon>Chordata</taxon>
        <taxon>Craniata</taxon>
        <taxon>Vertebrata</taxon>
        <taxon>Euteleostomi</taxon>
        <taxon>Actinopterygii</taxon>
        <taxon>Neopterygii</taxon>
        <taxon>Teleostei</taxon>
        <taxon>Neoteleostei</taxon>
        <taxon>Acanthomorphata</taxon>
        <taxon>Gobiaria</taxon>
        <taxon>Gobiiformes</taxon>
        <taxon>Gobioidei</taxon>
        <taxon>Gobiidae</taxon>
        <taxon>Gobionellinae</taxon>
        <taxon>Mugilogobius</taxon>
    </lineage>
</organism>
<evidence type="ECO:0000313" key="3">
    <source>
        <dbReference type="Proteomes" id="UP001460270"/>
    </source>
</evidence>
<accession>A0AAW0NU58</accession>